<sequence length="204" mass="22419">MSTIHWIEGVCAQCVCDASGRFEPALWTQCDIQEIAVACVDWFRCRCEAEDEEKEDPSRKRKKRPDSDDEEEQEEEDPLEQLRAIHKRPRRPGGGYSSPGQGFSGSGRRGAYGRSRQIAPGTPEPYYLEGTPSREPWGWLKSPLLGGGPAPFFGSFFGGSILKARRGLNSSEGASSSNITRDTGDPPEDTAGRIVLPGEDSEPE</sequence>
<organism evidence="2 3">
    <name type="scientific">Drechslerella dactyloides</name>
    <name type="common">Nematode-trapping fungus</name>
    <name type="synonym">Arthrobotrys dactyloides</name>
    <dbReference type="NCBI Taxonomy" id="74499"/>
    <lineage>
        <taxon>Eukaryota</taxon>
        <taxon>Fungi</taxon>
        <taxon>Dikarya</taxon>
        <taxon>Ascomycota</taxon>
        <taxon>Pezizomycotina</taxon>
        <taxon>Orbiliomycetes</taxon>
        <taxon>Orbiliales</taxon>
        <taxon>Orbiliaceae</taxon>
        <taxon>Drechslerella</taxon>
    </lineage>
</organism>
<proteinExistence type="predicted"/>
<dbReference type="Proteomes" id="UP001221413">
    <property type="component" value="Unassembled WGS sequence"/>
</dbReference>
<feature type="region of interest" description="Disordered" evidence="1">
    <location>
        <begin position="168"/>
        <end position="204"/>
    </location>
</feature>
<feature type="compositionally biased region" description="Polar residues" evidence="1">
    <location>
        <begin position="168"/>
        <end position="181"/>
    </location>
</feature>
<accession>A0AAD6IXX6</accession>
<dbReference type="AlphaFoldDB" id="A0AAD6IXX6"/>
<name>A0AAD6IXX6_DREDA</name>
<gene>
    <name evidence="2" type="ORF">Dda_4568</name>
</gene>
<evidence type="ECO:0000313" key="3">
    <source>
        <dbReference type="Proteomes" id="UP001221413"/>
    </source>
</evidence>
<dbReference type="EMBL" id="JAQGDS010000005">
    <property type="protein sequence ID" value="KAJ6260342.1"/>
    <property type="molecule type" value="Genomic_DNA"/>
</dbReference>
<keyword evidence="3" id="KW-1185">Reference proteome</keyword>
<evidence type="ECO:0000313" key="2">
    <source>
        <dbReference type="EMBL" id="KAJ6260342.1"/>
    </source>
</evidence>
<reference evidence="2" key="1">
    <citation type="submission" date="2023-01" db="EMBL/GenBank/DDBJ databases">
        <title>The chitinases involved in constricting ring structure development in the nematode-trapping fungus Drechslerella dactyloides.</title>
        <authorList>
            <person name="Wang R."/>
            <person name="Zhang L."/>
            <person name="Tang P."/>
            <person name="Li S."/>
            <person name="Liang L."/>
        </authorList>
    </citation>
    <scope>NUCLEOTIDE SEQUENCE</scope>
    <source>
        <strain evidence="2">YMF1.00031</strain>
    </source>
</reference>
<protein>
    <submittedName>
        <fullName evidence="2">Uncharacterized protein</fullName>
    </submittedName>
</protein>
<evidence type="ECO:0000256" key="1">
    <source>
        <dbReference type="SAM" id="MobiDB-lite"/>
    </source>
</evidence>
<feature type="compositionally biased region" description="Acidic residues" evidence="1">
    <location>
        <begin position="67"/>
        <end position="79"/>
    </location>
</feature>
<feature type="compositionally biased region" description="Gly residues" evidence="1">
    <location>
        <begin position="92"/>
        <end position="110"/>
    </location>
</feature>
<comment type="caution">
    <text evidence="2">The sequence shown here is derived from an EMBL/GenBank/DDBJ whole genome shotgun (WGS) entry which is preliminary data.</text>
</comment>
<feature type="region of interest" description="Disordered" evidence="1">
    <location>
        <begin position="49"/>
        <end position="139"/>
    </location>
</feature>